<organism evidence="2">
    <name type="scientific">viral metagenome</name>
    <dbReference type="NCBI Taxonomy" id="1070528"/>
    <lineage>
        <taxon>unclassified sequences</taxon>
        <taxon>metagenomes</taxon>
        <taxon>organismal metagenomes</taxon>
    </lineage>
</organism>
<accession>A0A6M3L2I2</accession>
<keyword evidence="1" id="KW-1133">Transmembrane helix</keyword>
<dbReference type="EMBL" id="MT142749">
    <property type="protein sequence ID" value="QJA88052.1"/>
    <property type="molecule type" value="Genomic_DNA"/>
</dbReference>
<proteinExistence type="predicted"/>
<reference evidence="2" key="1">
    <citation type="submission" date="2020-03" db="EMBL/GenBank/DDBJ databases">
        <title>The deep terrestrial virosphere.</title>
        <authorList>
            <person name="Holmfeldt K."/>
            <person name="Nilsson E."/>
            <person name="Simone D."/>
            <person name="Lopez-Fernandez M."/>
            <person name="Wu X."/>
            <person name="de Brujin I."/>
            <person name="Lundin D."/>
            <person name="Andersson A."/>
            <person name="Bertilsson S."/>
            <person name="Dopson M."/>
        </authorList>
    </citation>
    <scope>NUCLEOTIDE SEQUENCE</scope>
    <source>
        <strain evidence="2">MM415B02836</strain>
    </source>
</reference>
<evidence type="ECO:0000256" key="1">
    <source>
        <dbReference type="SAM" id="Phobius"/>
    </source>
</evidence>
<sequence>MKAAIFVLMKMIEISLLGLILYGPFKLGQYLDPGTHWLVQLGIGSLIIVGFLFGFCVLFVIFAIVWQGITKLIDFNSEFADFVSAEWQKYQVRKRN</sequence>
<keyword evidence="1" id="KW-0812">Transmembrane</keyword>
<evidence type="ECO:0008006" key="3">
    <source>
        <dbReference type="Google" id="ProtNLM"/>
    </source>
</evidence>
<gene>
    <name evidence="2" type="ORF">MM415B02836_0015</name>
</gene>
<feature type="transmembrane region" description="Helical" evidence="1">
    <location>
        <begin position="7"/>
        <end position="25"/>
    </location>
</feature>
<feature type="transmembrane region" description="Helical" evidence="1">
    <location>
        <begin position="37"/>
        <end position="66"/>
    </location>
</feature>
<protein>
    <recommendedName>
        <fullName evidence="3">DUF4282 domain-containing protein</fullName>
    </recommendedName>
</protein>
<name>A0A6M3L2I2_9ZZZZ</name>
<dbReference type="AlphaFoldDB" id="A0A6M3L2I2"/>
<keyword evidence="1" id="KW-0472">Membrane</keyword>
<evidence type="ECO:0000313" key="2">
    <source>
        <dbReference type="EMBL" id="QJA88052.1"/>
    </source>
</evidence>